<comment type="caution">
    <text evidence="2">The sequence shown here is derived from an EMBL/GenBank/DDBJ whole genome shotgun (WGS) entry which is preliminary data.</text>
</comment>
<dbReference type="PROSITE" id="PS51071">
    <property type="entry name" value="HTH_RPIR"/>
    <property type="match status" value="1"/>
</dbReference>
<keyword evidence="3" id="KW-1185">Reference proteome</keyword>
<evidence type="ECO:0000313" key="3">
    <source>
        <dbReference type="Proteomes" id="UP000543642"/>
    </source>
</evidence>
<dbReference type="Pfam" id="PF01418">
    <property type="entry name" value="HTH_6"/>
    <property type="match status" value="1"/>
</dbReference>
<sequence>MNAYIALINFLNSTNPTDIYYKVAQNILQNLDRMKNASIHEVAEMCYVSAPTISRFCKRLGYESYSSFKNELSQAVSNYNYNNRFVSVDTSMDTEDSESASFLFQIGQYSEALKKSYSREYIQEIAQNLHHHKRVGFFSSVPSYQLQYLQADLLLTKHEVTFCQTPADQLAYAKTLGEDSIALFLKPERLESRYMDDIINILKENHVKIILMSNTKYSKLNKMADFILSFNGNLHIVDSFCFDMLVSLLSIEYRKLYLSE</sequence>
<protein>
    <submittedName>
        <fullName evidence="2">DNA-binding MurR/RpiR family transcriptional regulator</fullName>
    </submittedName>
</protein>
<dbReference type="InterPro" id="IPR036388">
    <property type="entry name" value="WH-like_DNA-bd_sf"/>
</dbReference>
<reference evidence="2 3" key="1">
    <citation type="submission" date="2020-08" db="EMBL/GenBank/DDBJ databases">
        <title>Genomic Encyclopedia of Type Strains, Phase IV (KMG-IV): sequencing the most valuable type-strain genomes for metagenomic binning, comparative biology and taxonomic classification.</title>
        <authorList>
            <person name="Goeker M."/>
        </authorList>
    </citation>
    <scope>NUCLEOTIDE SEQUENCE [LARGE SCALE GENOMIC DNA]</scope>
    <source>
        <strain evidence="2 3">DSM 106146</strain>
    </source>
</reference>
<evidence type="ECO:0000259" key="1">
    <source>
        <dbReference type="PROSITE" id="PS51071"/>
    </source>
</evidence>
<dbReference type="SUPFAM" id="SSF46689">
    <property type="entry name" value="Homeodomain-like"/>
    <property type="match status" value="1"/>
</dbReference>
<evidence type="ECO:0000313" key="2">
    <source>
        <dbReference type="EMBL" id="MBB5263557.1"/>
    </source>
</evidence>
<keyword evidence="2" id="KW-0238">DNA-binding</keyword>
<dbReference type="InterPro" id="IPR046348">
    <property type="entry name" value="SIS_dom_sf"/>
</dbReference>
<dbReference type="Proteomes" id="UP000543642">
    <property type="component" value="Unassembled WGS sequence"/>
</dbReference>
<dbReference type="InterPro" id="IPR009057">
    <property type="entry name" value="Homeodomain-like_sf"/>
</dbReference>
<dbReference type="EMBL" id="JACHFW010000002">
    <property type="protein sequence ID" value="MBB5263557.1"/>
    <property type="molecule type" value="Genomic_DNA"/>
</dbReference>
<dbReference type="Gene3D" id="1.10.10.10">
    <property type="entry name" value="Winged helix-like DNA-binding domain superfamily/Winged helix DNA-binding domain"/>
    <property type="match status" value="1"/>
</dbReference>
<gene>
    <name evidence="2" type="ORF">HNP82_000655</name>
</gene>
<dbReference type="InterPro" id="IPR000281">
    <property type="entry name" value="HTH_RpiR"/>
</dbReference>
<dbReference type="GO" id="GO:1901135">
    <property type="term" value="P:carbohydrate derivative metabolic process"/>
    <property type="evidence" value="ECO:0007669"/>
    <property type="project" value="InterPro"/>
</dbReference>
<dbReference type="AlphaFoldDB" id="A0A7W8M4F5"/>
<feature type="domain" description="HTH rpiR-type" evidence="1">
    <location>
        <begin position="3"/>
        <end position="79"/>
    </location>
</feature>
<dbReference type="SUPFAM" id="SSF53697">
    <property type="entry name" value="SIS domain"/>
    <property type="match status" value="1"/>
</dbReference>
<dbReference type="RefSeq" id="WP_183771447.1">
    <property type="nucleotide sequence ID" value="NZ_CAWVEG010000099.1"/>
</dbReference>
<dbReference type="GO" id="GO:0097367">
    <property type="term" value="F:carbohydrate derivative binding"/>
    <property type="evidence" value="ECO:0007669"/>
    <property type="project" value="InterPro"/>
</dbReference>
<dbReference type="PANTHER" id="PTHR30514:SF1">
    <property type="entry name" value="HTH-TYPE TRANSCRIPTIONAL REGULATOR HEXR-RELATED"/>
    <property type="match status" value="1"/>
</dbReference>
<dbReference type="GO" id="GO:0003677">
    <property type="term" value="F:DNA binding"/>
    <property type="evidence" value="ECO:0007669"/>
    <property type="project" value="UniProtKB-KW"/>
</dbReference>
<dbReference type="GO" id="GO:0003700">
    <property type="term" value="F:DNA-binding transcription factor activity"/>
    <property type="evidence" value="ECO:0007669"/>
    <property type="project" value="InterPro"/>
</dbReference>
<accession>A0A7W8M4F5</accession>
<dbReference type="PANTHER" id="PTHR30514">
    <property type="entry name" value="GLUCOKINASE"/>
    <property type="match status" value="1"/>
</dbReference>
<dbReference type="InterPro" id="IPR047640">
    <property type="entry name" value="RpiR-like"/>
</dbReference>
<dbReference type="Gene3D" id="3.40.50.10490">
    <property type="entry name" value="Glucose-6-phosphate isomerase like protein, domain 1"/>
    <property type="match status" value="1"/>
</dbReference>
<organism evidence="2 3">
    <name type="scientific">Catenibacillus scindens</name>
    <dbReference type="NCBI Taxonomy" id="673271"/>
    <lineage>
        <taxon>Bacteria</taxon>
        <taxon>Bacillati</taxon>
        <taxon>Bacillota</taxon>
        <taxon>Clostridia</taxon>
        <taxon>Lachnospirales</taxon>
        <taxon>Lachnospiraceae</taxon>
        <taxon>Catenibacillus</taxon>
    </lineage>
</organism>
<name>A0A7W8M4F5_9FIRM</name>
<proteinExistence type="predicted"/>